<dbReference type="PANTHER" id="PTHR11733">
    <property type="entry name" value="ZINC METALLOPROTEASE FAMILY M13 NEPRILYSIN-RELATED"/>
    <property type="match status" value="1"/>
</dbReference>
<dbReference type="AlphaFoldDB" id="A0A5J4NQV5"/>
<dbReference type="PANTHER" id="PTHR11733:SF167">
    <property type="entry name" value="FI17812P1-RELATED"/>
    <property type="match status" value="1"/>
</dbReference>
<dbReference type="InterPro" id="IPR008753">
    <property type="entry name" value="Peptidase_M13_N"/>
</dbReference>
<evidence type="ECO:0000313" key="2">
    <source>
        <dbReference type="EMBL" id="KAA3677819.1"/>
    </source>
</evidence>
<evidence type="ECO:0000313" key="3">
    <source>
        <dbReference type="Proteomes" id="UP000324629"/>
    </source>
</evidence>
<dbReference type="InterPro" id="IPR000718">
    <property type="entry name" value="Peptidase_M13"/>
</dbReference>
<dbReference type="SUPFAM" id="SSF55486">
    <property type="entry name" value="Metalloproteases ('zincins'), catalytic domain"/>
    <property type="match status" value="1"/>
</dbReference>
<organism evidence="2 3">
    <name type="scientific">Paragonimus westermani</name>
    <dbReference type="NCBI Taxonomy" id="34504"/>
    <lineage>
        <taxon>Eukaryota</taxon>
        <taxon>Metazoa</taxon>
        <taxon>Spiralia</taxon>
        <taxon>Lophotrochozoa</taxon>
        <taxon>Platyhelminthes</taxon>
        <taxon>Trematoda</taxon>
        <taxon>Digenea</taxon>
        <taxon>Plagiorchiida</taxon>
        <taxon>Troglotremata</taxon>
        <taxon>Troglotrematidae</taxon>
        <taxon>Paragonimus</taxon>
    </lineage>
</organism>
<gene>
    <name evidence="2" type="ORF">DEA37_0012348</name>
</gene>
<dbReference type="PROSITE" id="PS51885">
    <property type="entry name" value="NEPRILYSIN"/>
    <property type="match status" value="1"/>
</dbReference>
<name>A0A5J4NQV5_9TREM</name>
<proteinExistence type="predicted"/>
<dbReference type="InterPro" id="IPR042089">
    <property type="entry name" value="Peptidase_M13_dom_2"/>
</dbReference>
<dbReference type="GO" id="GO:0005886">
    <property type="term" value="C:plasma membrane"/>
    <property type="evidence" value="ECO:0007669"/>
    <property type="project" value="TreeGrafter"/>
</dbReference>
<evidence type="ECO:0000259" key="1">
    <source>
        <dbReference type="Pfam" id="PF05649"/>
    </source>
</evidence>
<dbReference type="Pfam" id="PF05649">
    <property type="entry name" value="Peptidase_M13_N"/>
    <property type="match status" value="1"/>
</dbReference>
<dbReference type="GO" id="GO:0004222">
    <property type="term" value="F:metalloendopeptidase activity"/>
    <property type="evidence" value="ECO:0007669"/>
    <property type="project" value="InterPro"/>
</dbReference>
<sequence>MNAYQTLYNRGAALHLNQAKWRQLVRIHRPAIDHLTELNVHATIQGLRNIYYTLWTKPSSAKFKVAEFFSSCTNRVYSGTSGMRSFVQQVVNSIGGIWLLDRKATNETGAGDANATQGWPAYMFRRPDIDRGLQLPANWSWMNAIIQLQADLHVGVFIDFELLKRYGSDAQIDMTDSAIQTLSQLAMRARIPYGDIEITERVKLAAKDVQFIATCLYERERTSYKKRKGVSLKDLNERGTAFDWKRFFTTYFNEVEFIFQDEYTVYSNYIGYLKSLSPLFEELQRNYSKPVFHRMLNNYMLWKVLDSFEFHLSDGSTRGLVSQGYGIPDPRMEQDCFVLTHEMFGTVLGAIFVEYHLNEESVNHLKTTYLHVTNIMQAVKYLRSVNNRILGGVADPTETNWLSEDVNMYDAKIGIHILKDELYVPLGAIQPPVYHHTLPSSMNFAGFGSMIGTAIAHLLGELGMQT</sequence>
<dbReference type="Proteomes" id="UP000324629">
    <property type="component" value="Unassembled WGS sequence"/>
</dbReference>
<accession>A0A5J4NQV5</accession>
<reference evidence="2 3" key="1">
    <citation type="journal article" date="2019" name="Gigascience">
        <title>Whole-genome sequence of the oriental lung fluke Paragonimus westermani.</title>
        <authorList>
            <person name="Oey H."/>
            <person name="Zakrzewski M."/>
            <person name="Narain K."/>
            <person name="Devi K.R."/>
            <person name="Agatsuma T."/>
            <person name="Nawaratna S."/>
            <person name="Gobert G.N."/>
            <person name="Jones M.K."/>
            <person name="Ragan M.A."/>
            <person name="McManus D.P."/>
            <person name="Krause L."/>
        </authorList>
    </citation>
    <scope>NUCLEOTIDE SEQUENCE [LARGE SCALE GENOMIC DNA]</scope>
    <source>
        <strain evidence="2 3">IND2009</strain>
    </source>
</reference>
<keyword evidence="3" id="KW-1185">Reference proteome</keyword>
<dbReference type="GO" id="GO:0016485">
    <property type="term" value="P:protein processing"/>
    <property type="evidence" value="ECO:0007669"/>
    <property type="project" value="TreeGrafter"/>
</dbReference>
<protein>
    <recommendedName>
        <fullName evidence="1">Peptidase M13 N-terminal domain-containing protein</fullName>
    </recommendedName>
</protein>
<feature type="domain" description="Peptidase M13 N-terminal" evidence="1">
    <location>
        <begin position="32"/>
        <end position="366"/>
    </location>
</feature>
<dbReference type="EMBL" id="QNGE01001331">
    <property type="protein sequence ID" value="KAA3677819.1"/>
    <property type="molecule type" value="Genomic_DNA"/>
</dbReference>
<dbReference type="Gene3D" id="1.10.1380.10">
    <property type="entry name" value="Neutral endopeptidase , domain2"/>
    <property type="match status" value="1"/>
</dbReference>
<comment type="caution">
    <text evidence="2">The sequence shown here is derived from an EMBL/GenBank/DDBJ whole genome shotgun (WGS) entry which is preliminary data.</text>
</comment>